<dbReference type="Proteomes" id="UP000245712">
    <property type="component" value="Unassembled WGS sequence"/>
</dbReference>
<name>A0ABX5KEA0_9BURK</name>
<dbReference type="SUPFAM" id="SSF46689">
    <property type="entry name" value="Homeodomain-like"/>
    <property type="match status" value="1"/>
</dbReference>
<reference evidence="2 3" key="1">
    <citation type="submission" date="2018-05" db="EMBL/GenBank/DDBJ databases">
        <title>Genomic Encyclopedia of Type Strains, Phase IV (KMG-V): Genome sequencing to study the core and pangenomes of soil and plant-associated prokaryotes.</title>
        <authorList>
            <person name="Whitman W."/>
        </authorList>
    </citation>
    <scope>NUCLEOTIDE SEQUENCE [LARGE SCALE GENOMIC DNA]</scope>
    <source>
        <strain evidence="2 3">SCZa-39</strain>
    </source>
</reference>
<proteinExistence type="predicted"/>
<evidence type="ECO:0000313" key="2">
    <source>
        <dbReference type="EMBL" id="PVX70884.1"/>
    </source>
</evidence>
<evidence type="ECO:0000256" key="1">
    <source>
        <dbReference type="SAM" id="Coils"/>
    </source>
</evidence>
<feature type="coiled-coil region" evidence="1">
    <location>
        <begin position="116"/>
        <end position="150"/>
    </location>
</feature>
<keyword evidence="1" id="KW-0175">Coiled coil</keyword>
<organism evidence="2 3">
    <name type="scientific">Paraburkholderia unamae</name>
    <dbReference type="NCBI Taxonomy" id="219649"/>
    <lineage>
        <taxon>Bacteria</taxon>
        <taxon>Pseudomonadati</taxon>
        <taxon>Pseudomonadota</taxon>
        <taxon>Betaproteobacteria</taxon>
        <taxon>Burkholderiales</taxon>
        <taxon>Burkholderiaceae</taxon>
        <taxon>Paraburkholderia</taxon>
    </lineage>
</organism>
<protein>
    <submittedName>
        <fullName evidence="2">Transposase</fullName>
    </submittedName>
</protein>
<comment type="caution">
    <text evidence="2">The sequence shown here is derived from an EMBL/GenBank/DDBJ whole genome shotgun (WGS) entry which is preliminary data.</text>
</comment>
<evidence type="ECO:0000313" key="3">
    <source>
        <dbReference type="Proteomes" id="UP000245712"/>
    </source>
</evidence>
<gene>
    <name evidence="2" type="ORF">C7402_13338</name>
</gene>
<sequence length="169" mass="18866">MKTKQTYSVEFKEQALSKVLQRGSRTVGAVANELNVNVLTLRNWMRGTAASSRSSSSEHARRPEGWSLEERLMALQESHGLVDEALNGWCRERGLFAHHLVQWRADFCAGGAAASRRESAQEVRDLKQANVQLQRELKRKKQALAEAVALLVLQKNTARSSGTRPNDSP</sequence>
<dbReference type="InterPro" id="IPR002514">
    <property type="entry name" value="Transposase_8"/>
</dbReference>
<dbReference type="InterPro" id="IPR009057">
    <property type="entry name" value="Homeodomain-like_sf"/>
</dbReference>
<dbReference type="Pfam" id="PF01527">
    <property type="entry name" value="HTH_Tnp_1"/>
    <property type="match status" value="1"/>
</dbReference>
<keyword evidence="3" id="KW-1185">Reference proteome</keyword>
<dbReference type="EMBL" id="QEOB01000033">
    <property type="protein sequence ID" value="PVX70884.1"/>
    <property type="molecule type" value="Genomic_DNA"/>
</dbReference>
<accession>A0ABX5KEA0</accession>
<dbReference type="Gene3D" id="1.10.10.60">
    <property type="entry name" value="Homeodomain-like"/>
    <property type="match status" value="1"/>
</dbReference>